<reference evidence="2" key="1">
    <citation type="submission" date="2022-10" db="EMBL/GenBank/DDBJ databases">
        <title>The complete genomes of actinobacterial strains from the NBC collection.</title>
        <authorList>
            <person name="Joergensen T.S."/>
            <person name="Alvarez Arevalo M."/>
            <person name="Sterndorff E.B."/>
            <person name="Faurdal D."/>
            <person name="Vuksanovic O."/>
            <person name="Mourched A.-S."/>
            <person name="Charusanti P."/>
            <person name="Shaw S."/>
            <person name="Blin K."/>
            <person name="Weber T."/>
        </authorList>
    </citation>
    <scope>NUCLEOTIDE SEQUENCE</scope>
    <source>
        <strain evidence="2">NBC_01482</strain>
    </source>
</reference>
<protein>
    <submittedName>
        <fullName evidence="2">Enoyl-CoA hydratase-related protein</fullName>
    </submittedName>
</protein>
<accession>A0ABZ1YTD8</accession>
<dbReference type="RefSeq" id="WP_329410366.1">
    <property type="nucleotide sequence ID" value="NZ_CP109441.1"/>
</dbReference>
<gene>
    <name evidence="2" type="ORF">OG563_47235</name>
</gene>
<name>A0ABZ1YTD8_9NOCA</name>
<evidence type="ECO:0000313" key="2">
    <source>
        <dbReference type="EMBL" id="WUV46547.1"/>
    </source>
</evidence>
<evidence type="ECO:0000313" key="3">
    <source>
        <dbReference type="Proteomes" id="UP001432062"/>
    </source>
</evidence>
<keyword evidence="3" id="KW-1185">Reference proteome</keyword>
<evidence type="ECO:0000256" key="1">
    <source>
        <dbReference type="ARBA" id="ARBA00005254"/>
    </source>
</evidence>
<dbReference type="EMBL" id="CP109441">
    <property type="protein sequence ID" value="WUV46547.1"/>
    <property type="molecule type" value="Genomic_DNA"/>
</dbReference>
<dbReference type="InterPro" id="IPR001753">
    <property type="entry name" value="Enoyl-CoA_hydra/iso"/>
</dbReference>
<dbReference type="PANTHER" id="PTHR43459">
    <property type="entry name" value="ENOYL-COA HYDRATASE"/>
    <property type="match status" value="1"/>
</dbReference>
<dbReference type="Gene3D" id="3.90.226.10">
    <property type="entry name" value="2-enoyl-CoA Hydratase, Chain A, domain 1"/>
    <property type="match status" value="1"/>
</dbReference>
<dbReference type="InterPro" id="IPR029045">
    <property type="entry name" value="ClpP/crotonase-like_dom_sf"/>
</dbReference>
<comment type="similarity">
    <text evidence="1">Belongs to the enoyl-CoA hydratase/isomerase family.</text>
</comment>
<dbReference type="PANTHER" id="PTHR43459:SF1">
    <property type="entry name" value="EG:BACN32G11.4 PROTEIN"/>
    <property type="match status" value="1"/>
</dbReference>
<dbReference type="Gene3D" id="1.10.12.10">
    <property type="entry name" value="Lyase 2-enoyl-coa Hydratase, Chain A, domain 2"/>
    <property type="match status" value="1"/>
</dbReference>
<dbReference type="InterPro" id="IPR014748">
    <property type="entry name" value="Enoyl-CoA_hydra_C"/>
</dbReference>
<dbReference type="SUPFAM" id="SSF52096">
    <property type="entry name" value="ClpP/crotonase"/>
    <property type="match status" value="1"/>
</dbReference>
<dbReference type="CDD" id="cd06558">
    <property type="entry name" value="crotonase-like"/>
    <property type="match status" value="1"/>
</dbReference>
<dbReference type="Pfam" id="PF00378">
    <property type="entry name" value="ECH_1"/>
    <property type="match status" value="1"/>
</dbReference>
<organism evidence="2 3">
    <name type="scientific">Nocardia vinacea</name>
    <dbReference type="NCBI Taxonomy" id="96468"/>
    <lineage>
        <taxon>Bacteria</taxon>
        <taxon>Bacillati</taxon>
        <taxon>Actinomycetota</taxon>
        <taxon>Actinomycetes</taxon>
        <taxon>Mycobacteriales</taxon>
        <taxon>Nocardiaceae</taxon>
        <taxon>Nocardia</taxon>
    </lineage>
</organism>
<dbReference type="Proteomes" id="UP001432062">
    <property type="component" value="Chromosome"/>
</dbReference>
<proteinExistence type="inferred from homology"/>
<sequence length="260" mass="27627">MSGNDSPVLTEDRGPIRVITLNRPQRRNAIDLPLRYALAERFEEAMADSSVRVIVLTGAGAGFCAGGDISTMRRMDEAEARPRAEAAQRVVRAIWQGGKPVIAAVEGAAFGAGVSLALACDRVVAAADAVFSTAFTGVGLAGDMGIFASLPARVGMAKARELMLLPTRLTGTEAVEIRLADAVVAPGTALEYALGDAERMAIAPPLAVAALKDMFVRWPRDPMTVLDNEVDNQVKLFDSEDFAEGVSAFHEKRTPVFRGK</sequence>